<sequence length="76" mass="8668">QGVKWMNHENTKVQFNIFYGLVISIGASYALLYAFEFARLRFPCFAFDFRIVLVLRSAGLSSIVAAHYIIVSISFE</sequence>
<reference evidence="2" key="1">
    <citation type="submission" date="2023-10" db="EMBL/GenBank/DDBJ databases">
        <title>Genome assembly of Pristionchus species.</title>
        <authorList>
            <person name="Yoshida K."/>
            <person name="Sommer R.J."/>
        </authorList>
    </citation>
    <scope>NUCLEOTIDE SEQUENCE</scope>
    <source>
        <strain evidence="2">RS0144</strain>
    </source>
</reference>
<proteinExistence type="predicted"/>
<comment type="caution">
    <text evidence="2">The sequence shown here is derived from an EMBL/GenBank/DDBJ whole genome shotgun (WGS) entry which is preliminary data.</text>
</comment>
<evidence type="ECO:0008006" key="4">
    <source>
        <dbReference type="Google" id="ProtNLM"/>
    </source>
</evidence>
<dbReference type="InterPro" id="IPR053286">
    <property type="entry name" value="Nematode_rcpt-like_srab"/>
</dbReference>
<dbReference type="Proteomes" id="UP001432027">
    <property type="component" value="Unassembled WGS sequence"/>
</dbReference>
<dbReference type="EMBL" id="BTSX01000006">
    <property type="protein sequence ID" value="GMT06782.1"/>
    <property type="molecule type" value="Genomic_DNA"/>
</dbReference>
<feature type="non-terminal residue" evidence="2">
    <location>
        <position position="1"/>
    </location>
</feature>
<evidence type="ECO:0000313" key="3">
    <source>
        <dbReference type="Proteomes" id="UP001432027"/>
    </source>
</evidence>
<keyword evidence="3" id="KW-1185">Reference proteome</keyword>
<keyword evidence="1" id="KW-0472">Membrane</keyword>
<keyword evidence="1" id="KW-0812">Transmembrane</keyword>
<dbReference type="PANTHER" id="PTHR46561:SF11">
    <property type="entry name" value="SERPENTINE RECEPTOR CLASS ALPHA_BETA-14"/>
    <property type="match status" value="1"/>
</dbReference>
<evidence type="ECO:0000256" key="1">
    <source>
        <dbReference type="SAM" id="Phobius"/>
    </source>
</evidence>
<feature type="transmembrane region" description="Helical" evidence="1">
    <location>
        <begin position="47"/>
        <end position="70"/>
    </location>
</feature>
<organism evidence="2 3">
    <name type="scientific">Pristionchus entomophagus</name>
    <dbReference type="NCBI Taxonomy" id="358040"/>
    <lineage>
        <taxon>Eukaryota</taxon>
        <taxon>Metazoa</taxon>
        <taxon>Ecdysozoa</taxon>
        <taxon>Nematoda</taxon>
        <taxon>Chromadorea</taxon>
        <taxon>Rhabditida</taxon>
        <taxon>Rhabditina</taxon>
        <taxon>Diplogasteromorpha</taxon>
        <taxon>Diplogasteroidea</taxon>
        <taxon>Neodiplogasteridae</taxon>
        <taxon>Pristionchus</taxon>
    </lineage>
</organism>
<feature type="transmembrane region" description="Helical" evidence="1">
    <location>
        <begin position="15"/>
        <end position="35"/>
    </location>
</feature>
<accession>A0AAV5UJI6</accession>
<dbReference type="AlphaFoldDB" id="A0AAV5UJI6"/>
<name>A0AAV5UJI6_9BILA</name>
<keyword evidence="1" id="KW-1133">Transmembrane helix</keyword>
<dbReference type="PANTHER" id="PTHR46561">
    <property type="entry name" value="SERPENTINE RECEPTOR, CLASS AB (CLASS A-LIKE)-RELATED"/>
    <property type="match status" value="1"/>
</dbReference>
<protein>
    <recommendedName>
        <fullName evidence="4">G protein-coupled receptor</fullName>
    </recommendedName>
</protein>
<evidence type="ECO:0000313" key="2">
    <source>
        <dbReference type="EMBL" id="GMT06782.1"/>
    </source>
</evidence>
<gene>
    <name evidence="2" type="ORF">PENTCL1PPCAC_28956</name>
</gene>